<keyword evidence="2" id="KW-1185">Reference proteome</keyword>
<evidence type="ECO:0000313" key="1">
    <source>
        <dbReference type="EMBL" id="EPC09124.1"/>
    </source>
</evidence>
<dbReference type="AlphaFoldDB" id="S2KXY4"/>
<dbReference type="PATRIC" id="fig|457404.5.peg.1265"/>
<dbReference type="HOGENOM" id="CLU_1728740_0_0_0"/>
<dbReference type="EMBL" id="AGWJ02000009">
    <property type="protein sequence ID" value="EPC09124.1"/>
    <property type="molecule type" value="Genomic_DNA"/>
</dbReference>
<accession>S2KXY4</accession>
<protein>
    <submittedName>
        <fullName evidence="1">Uncharacterized protein</fullName>
    </submittedName>
</protein>
<dbReference type="RefSeq" id="WP_016361763.1">
    <property type="nucleotide sequence ID" value="NZ_KE161007.1"/>
</dbReference>
<organism evidence="1 2">
    <name type="scientific">Fusobacterium ulcerans 12-1B</name>
    <dbReference type="NCBI Taxonomy" id="457404"/>
    <lineage>
        <taxon>Bacteria</taxon>
        <taxon>Fusobacteriati</taxon>
        <taxon>Fusobacteriota</taxon>
        <taxon>Fusobacteriia</taxon>
        <taxon>Fusobacteriales</taxon>
        <taxon>Fusobacteriaceae</taxon>
        <taxon>Fusobacterium</taxon>
    </lineage>
</organism>
<evidence type="ECO:0000313" key="2">
    <source>
        <dbReference type="Proteomes" id="UP000003233"/>
    </source>
</evidence>
<reference evidence="1 2" key="1">
    <citation type="submission" date="2012-07" db="EMBL/GenBank/DDBJ databases">
        <title>The Genome Sequence of Fusobacterium ulcerans 12_1B.</title>
        <authorList>
            <consortium name="The Broad Institute Genome Sequencing Platform"/>
            <person name="Earl A."/>
            <person name="Ward D."/>
            <person name="Feldgarden M."/>
            <person name="Gevers D."/>
            <person name="Strauss J."/>
            <person name="Ambrose C.E."/>
            <person name="Allen-Vercoe E."/>
            <person name="Walker B."/>
            <person name="Young S.K."/>
            <person name="Zeng Q."/>
            <person name="Gargeya S."/>
            <person name="Fitzgerald M."/>
            <person name="Haas B."/>
            <person name="Abouelleil A."/>
            <person name="Alvarado L."/>
            <person name="Arachchi H.M."/>
            <person name="Berlin A.M."/>
            <person name="Chapman S.B."/>
            <person name="Goldberg J."/>
            <person name="Griggs A."/>
            <person name="Gujja S."/>
            <person name="Hansen M."/>
            <person name="Howarth C."/>
            <person name="Imamovic A."/>
            <person name="Larimer J."/>
            <person name="McCowen C."/>
            <person name="Montmayeur A."/>
            <person name="Murphy C."/>
            <person name="Neiman D."/>
            <person name="Pearson M."/>
            <person name="Priest M."/>
            <person name="Roberts A."/>
            <person name="Saif S."/>
            <person name="Shea T."/>
            <person name="Sisk P."/>
            <person name="Sykes S."/>
            <person name="Wortman J."/>
            <person name="Nusbaum C."/>
            <person name="Birren B."/>
        </authorList>
    </citation>
    <scope>NUCLEOTIDE SEQUENCE [LARGE SCALE GENOMIC DNA]</scope>
    <source>
        <strain evidence="1 2">12_1B</strain>
    </source>
</reference>
<dbReference type="Proteomes" id="UP000003233">
    <property type="component" value="Unassembled WGS sequence"/>
</dbReference>
<name>S2KXY4_9FUSO</name>
<comment type="caution">
    <text evidence="1">The sequence shown here is derived from an EMBL/GenBank/DDBJ whole genome shotgun (WGS) entry which is preliminary data.</text>
</comment>
<proteinExistence type="predicted"/>
<gene>
    <name evidence="1" type="ORF">HMPREF0402_04149</name>
</gene>
<sequence length="151" mass="17757">MTKAIINPYDLLYKVEGLLKNYFEYDIEIGFFKTENLMEKFTTNKIVVEPLSDYVESEGLSSAFQVKNINFVYNVHLIIKSKAGDEAFKKFLSERQKILEVLYNDELIGLDTRILSQSIKTNFNTEISKKVMYDIWICTFEITAKLRNRRK</sequence>